<evidence type="ECO:0000256" key="3">
    <source>
        <dbReference type="ARBA" id="ARBA00012594"/>
    </source>
</evidence>
<evidence type="ECO:0000256" key="10">
    <source>
        <dbReference type="RuleBase" id="RU000509"/>
    </source>
</evidence>
<protein>
    <recommendedName>
        <fullName evidence="3 10">Beta-amylase</fullName>
        <ecNumber evidence="3 10">3.2.1.2</ecNumber>
    </recommendedName>
</protein>
<feature type="binding site" evidence="9">
    <location>
        <position position="209"/>
    </location>
    <ligand>
        <name>substrate</name>
    </ligand>
</feature>
<dbReference type="EC" id="3.2.1.2" evidence="3 10"/>
<dbReference type="GO" id="GO:0000272">
    <property type="term" value="P:polysaccharide catabolic process"/>
    <property type="evidence" value="ECO:0007669"/>
    <property type="project" value="UniProtKB-KW"/>
</dbReference>
<keyword evidence="6 10" id="KW-0326">Glycosidase</keyword>
<dbReference type="GO" id="GO:0016161">
    <property type="term" value="F:beta-amylase activity"/>
    <property type="evidence" value="ECO:0007669"/>
    <property type="project" value="UniProtKB-EC"/>
</dbReference>
<feature type="binding site" evidence="9">
    <location>
        <begin position="491"/>
        <end position="492"/>
    </location>
    <ligand>
        <name>substrate</name>
    </ligand>
</feature>
<dbReference type="InterPro" id="IPR018238">
    <property type="entry name" value="Glyco_hydro_14_CS"/>
</dbReference>
<proteinExistence type="inferred from homology"/>
<reference evidence="11 12" key="1">
    <citation type="submission" date="2023-10" db="EMBL/GenBank/DDBJ databases">
        <title>Chromosome-scale genome assembly provides insights into flower coloration mechanisms of Canna indica.</title>
        <authorList>
            <person name="Li C."/>
        </authorList>
    </citation>
    <scope>NUCLEOTIDE SEQUENCE [LARGE SCALE GENOMIC DNA]</scope>
    <source>
        <tissue evidence="11">Flower</tissue>
    </source>
</reference>
<dbReference type="Proteomes" id="UP001327560">
    <property type="component" value="Chromosome 4"/>
</dbReference>
<keyword evidence="5 10" id="KW-0119">Carbohydrate metabolism</keyword>
<evidence type="ECO:0000313" key="11">
    <source>
        <dbReference type="EMBL" id="WOL05778.1"/>
    </source>
</evidence>
<dbReference type="PROSITE" id="PS00506">
    <property type="entry name" value="BETA_AMYLASE_1"/>
    <property type="match status" value="1"/>
</dbReference>
<name>A0AAQ3KBL5_9LILI</name>
<dbReference type="InterPro" id="IPR001371">
    <property type="entry name" value="Glyco_hydro_14B_pln"/>
</dbReference>
<dbReference type="PRINTS" id="PR00842">
    <property type="entry name" value="GLHYDLASE14B"/>
</dbReference>
<evidence type="ECO:0000256" key="4">
    <source>
        <dbReference type="ARBA" id="ARBA00022801"/>
    </source>
</evidence>
<dbReference type="InterPro" id="IPR017853">
    <property type="entry name" value="GH"/>
</dbReference>
<keyword evidence="7 10" id="KW-0624">Polysaccharide degradation</keyword>
<evidence type="ECO:0000256" key="2">
    <source>
        <dbReference type="ARBA" id="ARBA00005652"/>
    </source>
</evidence>
<feature type="binding site" evidence="9">
    <location>
        <position position="410"/>
    </location>
    <ligand>
        <name>substrate</name>
    </ligand>
</feature>
<dbReference type="AlphaFoldDB" id="A0AAQ3KBL5"/>
<comment type="similarity">
    <text evidence="2 10">Belongs to the glycosyl hydrolase 14 family.</text>
</comment>
<evidence type="ECO:0000313" key="12">
    <source>
        <dbReference type="Proteomes" id="UP001327560"/>
    </source>
</evidence>
<feature type="binding site" evidence="9">
    <location>
        <position position="161"/>
    </location>
    <ligand>
        <name>substrate</name>
    </ligand>
</feature>
<dbReference type="InterPro" id="IPR001554">
    <property type="entry name" value="Glyco_hydro_14"/>
</dbReference>
<feature type="binding site" evidence="9">
    <location>
        <position position="201"/>
    </location>
    <ligand>
        <name>substrate</name>
    </ligand>
</feature>
<feature type="binding site" evidence="9">
    <location>
        <position position="452"/>
    </location>
    <ligand>
        <name>substrate</name>
    </ligand>
</feature>
<keyword evidence="12" id="KW-1185">Reference proteome</keyword>
<organism evidence="11 12">
    <name type="scientific">Canna indica</name>
    <name type="common">Indian-shot</name>
    <dbReference type="NCBI Taxonomy" id="4628"/>
    <lineage>
        <taxon>Eukaryota</taxon>
        <taxon>Viridiplantae</taxon>
        <taxon>Streptophyta</taxon>
        <taxon>Embryophyta</taxon>
        <taxon>Tracheophyta</taxon>
        <taxon>Spermatophyta</taxon>
        <taxon>Magnoliopsida</taxon>
        <taxon>Liliopsida</taxon>
        <taxon>Zingiberales</taxon>
        <taxon>Cannaceae</taxon>
        <taxon>Canna</taxon>
    </lineage>
</organism>
<dbReference type="EMBL" id="CP136893">
    <property type="protein sequence ID" value="WOL05778.1"/>
    <property type="molecule type" value="Genomic_DNA"/>
</dbReference>
<feature type="active site" description="Proton acceptor" evidence="8">
    <location>
        <position position="490"/>
    </location>
</feature>
<evidence type="ECO:0000256" key="8">
    <source>
        <dbReference type="PIRSR" id="PIRSR601554-1"/>
    </source>
</evidence>
<dbReference type="PANTHER" id="PTHR31352">
    <property type="entry name" value="BETA-AMYLASE 1, CHLOROPLASTIC"/>
    <property type="match status" value="1"/>
</dbReference>
<dbReference type="Gene3D" id="3.20.20.80">
    <property type="entry name" value="Glycosidases"/>
    <property type="match status" value="1"/>
</dbReference>
<evidence type="ECO:0000256" key="9">
    <source>
        <dbReference type="PIRSR" id="PIRSR601554-2"/>
    </source>
</evidence>
<dbReference type="Pfam" id="PF01373">
    <property type="entry name" value="Glyco_hydro_14"/>
    <property type="match status" value="1"/>
</dbReference>
<accession>A0AAQ3KBL5</accession>
<comment type="catalytic activity">
    <reaction evidence="1 10">
        <text>Hydrolysis of (1-&gt;4)-alpha-D-glucosidic linkages in polysaccharides so as to remove successive maltose units from the non-reducing ends of the chains.</text>
        <dbReference type="EC" id="3.2.1.2"/>
    </reaction>
</comment>
<feature type="active site" description="Proton donor" evidence="8">
    <location>
        <position position="293"/>
    </location>
</feature>
<evidence type="ECO:0000256" key="1">
    <source>
        <dbReference type="ARBA" id="ARBA00000546"/>
    </source>
</evidence>
<sequence length="588" mass="63875">MALNLAHQIGTLCGTPLVGDTGATAGGEQQPAPAAVWKPQAVGGSPNLRGLIQRGGQGELEQASPPMSPCTSSVLSAMRPDLSVACQALVADVEAATAEAEAEEMKEYLISGGGAKGKGVPVYVMLPLDTVRPGGGLNRKKAMNASLMALKSAGVAGVMVDVWWGLVERERPGEYDWRGYDELMEMARRIGLKVQAVMSFHQCGGNVGDSVTIPLPQWVLEEMDKDHDLAYTDQWGRRNFEYVSLGCDTLPVLKGRTPIQCYADFMRAFRDHFSPLLGSTIVEIQVGMGPAGELRYPSYPEENGTWKFPGIGAFQCYDKYMLSSLKAVAEAAGKPEWGHGGPTDAGGYNNWPEDTAFFKHDGGWNSPYGEFFLSWYSQMLLEHGERILSSAASVFNSTGVKISVKVAGIHWHYGTRSHASELTAGYYNTRFRDGYLPIARMLGRHGAVFNFTCVEMQNGEQPDDACCRPEELVRQVAEATREARVELAGENALPRYDETAHEQIVSTATSMGGGGEGKEKMVAFTYLRMGPDLFQPDNWRRFVAFVKKMAEGSEGVGPCRELVEREAERSVVATGPLVQEAAVALMSG</sequence>
<evidence type="ECO:0000256" key="5">
    <source>
        <dbReference type="ARBA" id="ARBA00023277"/>
    </source>
</evidence>
<feature type="binding site" evidence="9">
    <location>
        <position position="528"/>
    </location>
    <ligand>
        <name>substrate</name>
    </ligand>
</feature>
<evidence type="ECO:0000256" key="7">
    <source>
        <dbReference type="ARBA" id="ARBA00023326"/>
    </source>
</evidence>
<dbReference type="SUPFAM" id="SSF51445">
    <property type="entry name" value="(Trans)glycosidases"/>
    <property type="match status" value="1"/>
</dbReference>
<evidence type="ECO:0000256" key="6">
    <source>
        <dbReference type="ARBA" id="ARBA00023295"/>
    </source>
</evidence>
<feature type="binding site" evidence="9">
    <location>
        <position position="405"/>
    </location>
    <ligand>
        <name>substrate</name>
    </ligand>
</feature>
<dbReference type="PROSITE" id="PS00679">
    <property type="entry name" value="BETA_AMYLASE_2"/>
    <property type="match status" value="1"/>
</dbReference>
<gene>
    <name evidence="11" type="ORF">Cni_G14509</name>
</gene>
<keyword evidence="4 10" id="KW-0378">Hydrolase</keyword>
<dbReference type="PANTHER" id="PTHR31352:SF31">
    <property type="entry name" value="BETA-AMYLASE 1, CHLOROPLASTIC"/>
    <property type="match status" value="1"/>
</dbReference>
<dbReference type="PRINTS" id="PR00750">
    <property type="entry name" value="BETAAMYLASE"/>
</dbReference>